<dbReference type="EMBL" id="JAGEMK010000002">
    <property type="protein sequence ID" value="MBO1751113.1"/>
    <property type="molecule type" value="Genomic_DNA"/>
</dbReference>
<evidence type="ECO:0000256" key="1">
    <source>
        <dbReference type="ARBA" id="ARBA00006987"/>
    </source>
</evidence>
<reference evidence="2" key="1">
    <citation type="submission" date="2021-03" db="EMBL/GenBank/DDBJ databases">
        <title>Actinotalea soli sp. nov., isolated from soil.</title>
        <authorList>
            <person name="Ping W."/>
            <person name="Zhang J."/>
        </authorList>
    </citation>
    <scope>NUCLEOTIDE SEQUENCE</scope>
    <source>
        <strain evidence="2">BY-33</strain>
    </source>
</reference>
<name>A0A939LP86_9CELL</name>
<accession>A0A939LP86</accession>
<keyword evidence="3" id="KW-1185">Reference proteome</keyword>
<dbReference type="PANTHER" id="PTHR42928:SF5">
    <property type="entry name" value="BLR1237 PROTEIN"/>
    <property type="match status" value="1"/>
</dbReference>
<dbReference type="SUPFAM" id="SSF53850">
    <property type="entry name" value="Periplasmic binding protein-like II"/>
    <property type="match status" value="1"/>
</dbReference>
<dbReference type="PIRSF" id="PIRSF017082">
    <property type="entry name" value="YflP"/>
    <property type="match status" value="1"/>
</dbReference>
<comment type="caution">
    <text evidence="2">The sequence shown here is derived from an EMBL/GenBank/DDBJ whole genome shotgun (WGS) entry which is preliminary data.</text>
</comment>
<dbReference type="Gene3D" id="3.40.190.150">
    <property type="entry name" value="Bordetella uptake gene, domain 1"/>
    <property type="match status" value="1"/>
</dbReference>
<dbReference type="Gene3D" id="3.40.190.10">
    <property type="entry name" value="Periplasmic binding protein-like II"/>
    <property type="match status" value="1"/>
</dbReference>
<dbReference type="RefSeq" id="WP_208054800.1">
    <property type="nucleotide sequence ID" value="NZ_JAGEMK010000002.1"/>
</dbReference>
<dbReference type="PROSITE" id="PS51257">
    <property type="entry name" value="PROKAR_LIPOPROTEIN"/>
    <property type="match status" value="1"/>
</dbReference>
<sequence length="344" mass="35947">MTRTRAHLSRRPHRALSAAGVGILMLGLAACSDADGSSADADGGSDVEAEADDFPTQQIEIIIPWAAGGGTDVMTRQLATLAEDTCGTRFIVSNRDGAAGATGHQAIADAEPDGYTLGTLTTEAAILDHLGTGDFTPEDFQGLAQLAANPALLAVSADSPWESFEDLQADLEAGETIRAATNGRGGTWDMAAAGLGLELDAPFTEYVPFNGAAEMIPAVLGGQVEALSPSAGEVLQQIEAGELRGLAVMAEERFPALPDVPTLNELDVDWTMGSWIGVAAPAGTPENRIEVLDACLGEAVASEEFQSFMEEAGFPTASRDAAEFEAFMDEEYARFDDVISAIYE</sequence>
<dbReference type="PANTHER" id="PTHR42928">
    <property type="entry name" value="TRICARBOXYLATE-BINDING PROTEIN"/>
    <property type="match status" value="1"/>
</dbReference>
<comment type="similarity">
    <text evidence="1">Belongs to the UPF0065 (bug) family.</text>
</comment>
<gene>
    <name evidence="2" type="ORF">J4G33_04775</name>
</gene>
<evidence type="ECO:0000313" key="3">
    <source>
        <dbReference type="Proteomes" id="UP000664209"/>
    </source>
</evidence>
<dbReference type="InterPro" id="IPR005064">
    <property type="entry name" value="BUG"/>
</dbReference>
<proteinExistence type="inferred from homology"/>
<organism evidence="2 3">
    <name type="scientific">Actinotalea soli</name>
    <dbReference type="NCBI Taxonomy" id="2819234"/>
    <lineage>
        <taxon>Bacteria</taxon>
        <taxon>Bacillati</taxon>
        <taxon>Actinomycetota</taxon>
        <taxon>Actinomycetes</taxon>
        <taxon>Micrococcales</taxon>
        <taxon>Cellulomonadaceae</taxon>
        <taxon>Actinotalea</taxon>
    </lineage>
</organism>
<dbReference type="Proteomes" id="UP000664209">
    <property type="component" value="Unassembled WGS sequence"/>
</dbReference>
<dbReference type="CDD" id="cd07012">
    <property type="entry name" value="PBP2_Bug_TTT"/>
    <property type="match status" value="1"/>
</dbReference>
<evidence type="ECO:0000313" key="2">
    <source>
        <dbReference type="EMBL" id="MBO1751113.1"/>
    </source>
</evidence>
<dbReference type="Pfam" id="PF03401">
    <property type="entry name" value="TctC"/>
    <property type="match status" value="1"/>
</dbReference>
<dbReference type="InterPro" id="IPR042100">
    <property type="entry name" value="Bug_dom1"/>
</dbReference>
<protein>
    <submittedName>
        <fullName evidence="2">Tripartite tricarboxylate transporter substrate binding protein</fullName>
    </submittedName>
</protein>
<dbReference type="AlphaFoldDB" id="A0A939LP86"/>